<dbReference type="NCBIfam" id="TIGR00553">
    <property type="entry name" value="pabB"/>
    <property type="match status" value="1"/>
</dbReference>
<dbReference type="SUPFAM" id="SSF56322">
    <property type="entry name" value="ADC synthase"/>
    <property type="match status" value="1"/>
</dbReference>
<feature type="domain" description="Anthranilate synthase component I N-terminal" evidence="4">
    <location>
        <begin position="18"/>
        <end position="157"/>
    </location>
</feature>
<sequence>MAASEWLLRYARVPFAADPEHVQEQLCAPHPYSFWLDSSRTMPGTGRFSFLGFPGGAHGEVLRYRVGSGAVQVLDGAGESAGELPGDIFAALRRRLAERHVSAAELPFDLKGGYVGYFGYELKGDCGSPSTHRSPTPDAVWVAATRMVAIDHELGETWLVALCRDDEAEARRWLATTSDHLAGQAPPARPDAAEELDFSDLLRVSRDDYLADVESCLEQLRAGESYEICLTNEVALGFAGDPAAAYRRQRRHNPAPYAAYLGLGDVQVLCSSPERFLRVREDGTCESRPIKGTAPRQDDPAADDVVRKELAASEKTRAENVMIVDLLRNDFGRVCRMGSVHVPSFLAVESYATVHQLVSTVRGRLPAGTDAVELTRACFPGGSMTGAPKPRTMEIIDELEDRPRGVYSGALGYFGLSGAADLNIVIRTAVAQDGELRVGAGGAIVLDSDPVEEYEEMLLKLHAPLRGLTTDDLG</sequence>
<dbReference type="PANTHER" id="PTHR11236:SF18">
    <property type="entry name" value="AMINODEOXYCHORISMATE SYNTHASE"/>
    <property type="match status" value="1"/>
</dbReference>
<proteinExistence type="predicted"/>
<evidence type="ECO:0000259" key="4">
    <source>
        <dbReference type="Pfam" id="PF04715"/>
    </source>
</evidence>
<dbReference type="InterPro" id="IPR015890">
    <property type="entry name" value="Chorismate_C"/>
</dbReference>
<keyword evidence="6" id="KW-1185">Reference proteome</keyword>
<name>A0ABN3GJM2_9PSEU</name>
<dbReference type="InterPro" id="IPR005802">
    <property type="entry name" value="ADC_synth_comp_1"/>
</dbReference>
<feature type="domain" description="Chorismate-utilising enzyme C-terminal" evidence="3">
    <location>
        <begin position="206"/>
        <end position="460"/>
    </location>
</feature>
<dbReference type="Pfam" id="PF04715">
    <property type="entry name" value="Anth_synt_I_N"/>
    <property type="match status" value="1"/>
</dbReference>
<keyword evidence="2" id="KW-0808">Transferase</keyword>
<dbReference type="EMBL" id="BAAARA010000010">
    <property type="protein sequence ID" value="GAA2353238.1"/>
    <property type="molecule type" value="Genomic_DNA"/>
</dbReference>
<dbReference type="Gene3D" id="3.60.120.10">
    <property type="entry name" value="Anthranilate synthase"/>
    <property type="match status" value="1"/>
</dbReference>
<dbReference type="PANTHER" id="PTHR11236">
    <property type="entry name" value="AMINOBENZOATE/ANTHRANILATE SYNTHASE"/>
    <property type="match status" value="1"/>
</dbReference>
<dbReference type="Proteomes" id="UP001501218">
    <property type="component" value="Unassembled WGS sequence"/>
</dbReference>
<dbReference type="InterPro" id="IPR006805">
    <property type="entry name" value="Anth_synth_I_N"/>
</dbReference>
<protein>
    <recommendedName>
        <fullName evidence="1">aminodeoxychorismate synthase</fullName>
        <ecNumber evidence="1">2.6.1.85</ecNumber>
    </recommendedName>
</protein>
<evidence type="ECO:0000259" key="3">
    <source>
        <dbReference type="Pfam" id="PF00425"/>
    </source>
</evidence>
<dbReference type="RefSeq" id="WP_344133262.1">
    <property type="nucleotide sequence ID" value="NZ_BAAARA010000010.1"/>
</dbReference>
<accession>A0ABN3GJM2</accession>
<gene>
    <name evidence="5" type="ORF">GCM10009854_34080</name>
</gene>
<reference evidence="5 6" key="1">
    <citation type="journal article" date="2019" name="Int. J. Syst. Evol. Microbiol.">
        <title>The Global Catalogue of Microorganisms (GCM) 10K type strain sequencing project: providing services to taxonomists for standard genome sequencing and annotation.</title>
        <authorList>
            <consortium name="The Broad Institute Genomics Platform"/>
            <consortium name="The Broad Institute Genome Sequencing Center for Infectious Disease"/>
            <person name="Wu L."/>
            <person name="Ma J."/>
        </authorList>
    </citation>
    <scope>NUCLEOTIDE SEQUENCE [LARGE SCALE GENOMIC DNA]</scope>
    <source>
        <strain evidence="5 6">JCM 16221</strain>
    </source>
</reference>
<dbReference type="Pfam" id="PF00425">
    <property type="entry name" value="Chorismate_bind"/>
    <property type="match status" value="1"/>
</dbReference>
<evidence type="ECO:0000313" key="5">
    <source>
        <dbReference type="EMBL" id="GAA2353238.1"/>
    </source>
</evidence>
<organism evidence="5 6">
    <name type="scientific">Saccharopolyspora halophila</name>
    <dbReference type="NCBI Taxonomy" id="405551"/>
    <lineage>
        <taxon>Bacteria</taxon>
        <taxon>Bacillati</taxon>
        <taxon>Actinomycetota</taxon>
        <taxon>Actinomycetes</taxon>
        <taxon>Pseudonocardiales</taxon>
        <taxon>Pseudonocardiaceae</taxon>
        <taxon>Saccharopolyspora</taxon>
    </lineage>
</organism>
<dbReference type="PRINTS" id="PR00095">
    <property type="entry name" value="ANTSNTHASEI"/>
</dbReference>
<comment type="caution">
    <text evidence="5">The sequence shown here is derived from an EMBL/GenBank/DDBJ whole genome shotgun (WGS) entry which is preliminary data.</text>
</comment>
<evidence type="ECO:0000313" key="6">
    <source>
        <dbReference type="Proteomes" id="UP001501218"/>
    </source>
</evidence>
<evidence type="ECO:0000256" key="2">
    <source>
        <dbReference type="ARBA" id="ARBA00022679"/>
    </source>
</evidence>
<evidence type="ECO:0000256" key="1">
    <source>
        <dbReference type="ARBA" id="ARBA00013139"/>
    </source>
</evidence>
<dbReference type="InterPro" id="IPR019999">
    <property type="entry name" value="Anth_synth_I-like"/>
</dbReference>
<dbReference type="EC" id="2.6.1.85" evidence="1"/>
<dbReference type="InterPro" id="IPR005801">
    <property type="entry name" value="ADC_synthase"/>
</dbReference>